<keyword evidence="3" id="KW-1185">Reference proteome</keyword>
<feature type="non-terminal residue" evidence="2">
    <location>
        <position position="1"/>
    </location>
</feature>
<protein>
    <submittedName>
        <fullName evidence="2">Uncharacterized protein</fullName>
    </submittedName>
</protein>
<dbReference type="EMBL" id="ADVL01000175">
    <property type="protein sequence ID" value="EFH12726.1"/>
    <property type="molecule type" value="Genomic_DNA"/>
</dbReference>
<dbReference type="Proteomes" id="UP000005324">
    <property type="component" value="Unassembled WGS sequence"/>
</dbReference>
<evidence type="ECO:0000313" key="3">
    <source>
        <dbReference type="Proteomes" id="UP000005324"/>
    </source>
</evidence>
<proteinExistence type="predicted"/>
<accession>D5RIY8</accession>
<name>D5RIY8_9PROT</name>
<reference evidence="2 3" key="1">
    <citation type="submission" date="2010-04" db="EMBL/GenBank/DDBJ databases">
        <authorList>
            <person name="Qin X."/>
            <person name="Bachman B."/>
            <person name="Battles P."/>
            <person name="Bell A."/>
            <person name="Bess C."/>
            <person name="Bickham C."/>
            <person name="Chaboub L."/>
            <person name="Chen D."/>
            <person name="Coyle M."/>
            <person name="Deiros D.R."/>
            <person name="Dinh H."/>
            <person name="Forbes L."/>
            <person name="Fowler G."/>
            <person name="Francisco L."/>
            <person name="Fu Q."/>
            <person name="Gubbala S."/>
            <person name="Hale W."/>
            <person name="Han Y."/>
            <person name="Hemphill L."/>
            <person name="Highlander S.K."/>
            <person name="Hirani K."/>
            <person name="Hogues M."/>
            <person name="Jackson L."/>
            <person name="Jakkamsetti A."/>
            <person name="Javaid M."/>
            <person name="Jiang H."/>
            <person name="Korchina V."/>
            <person name="Kovar C."/>
            <person name="Lara F."/>
            <person name="Lee S."/>
            <person name="Mata R."/>
            <person name="Mathew T."/>
            <person name="Moen C."/>
            <person name="Morales K."/>
            <person name="Munidasa M."/>
            <person name="Nazareth L."/>
            <person name="Ngo R."/>
            <person name="Nguyen L."/>
            <person name="Okwuonu G."/>
            <person name="Ongeri F."/>
            <person name="Patil S."/>
            <person name="Petrosino J."/>
            <person name="Pham C."/>
            <person name="Pham P."/>
            <person name="Pu L.-L."/>
            <person name="Puazo M."/>
            <person name="Raj R."/>
            <person name="Reid J."/>
            <person name="Rouhana J."/>
            <person name="Saada N."/>
            <person name="Shang Y."/>
            <person name="Simmons D."/>
            <person name="Thornton R."/>
            <person name="Warren J."/>
            <person name="Weissenberger G."/>
            <person name="Zhang J."/>
            <person name="Zhang L."/>
            <person name="Zhou C."/>
            <person name="Zhu D."/>
            <person name="Muzny D."/>
            <person name="Worley K."/>
            <person name="Gibbs R."/>
        </authorList>
    </citation>
    <scope>NUCLEOTIDE SEQUENCE [LARGE SCALE GENOMIC DNA]</scope>
    <source>
        <strain evidence="2 3">ATCC 49957</strain>
    </source>
</reference>
<dbReference type="HOGENOM" id="CLU_2677111_0_0_5"/>
<comment type="caution">
    <text evidence="2">The sequence shown here is derived from an EMBL/GenBank/DDBJ whole genome shotgun (WGS) entry which is preliminary data.</text>
</comment>
<organism evidence="2 3">
    <name type="scientific">Pseudoroseomonas cervicalis ATCC 49957</name>
    <dbReference type="NCBI Taxonomy" id="525371"/>
    <lineage>
        <taxon>Bacteria</taxon>
        <taxon>Pseudomonadati</taxon>
        <taxon>Pseudomonadota</taxon>
        <taxon>Alphaproteobacteria</taxon>
        <taxon>Acetobacterales</taxon>
        <taxon>Roseomonadaceae</taxon>
        <taxon>Roseomonas</taxon>
    </lineage>
</organism>
<feature type="region of interest" description="Disordered" evidence="1">
    <location>
        <begin position="1"/>
        <end position="32"/>
    </location>
</feature>
<evidence type="ECO:0000313" key="2">
    <source>
        <dbReference type="EMBL" id="EFH12726.1"/>
    </source>
</evidence>
<evidence type="ECO:0000256" key="1">
    <source>
        <dbReference type="SAM" id="MobiDB-lite"/>
    </source>
</evidence>
<dbReference type="AlphaFoldDB" id="D5RIY8"/>
<gene>
    <name evidence="2" type="ORF">HMPREF0731_1048</name>
</gene>
<sequence>PRRGRACRGRPPAPQRRGRPPSRMPPSRVMRRHAAPVLPIPQSSCGQSSPAARAAAVTIECAFLQLMFTMIVFL</sequence>